<feature type="transmembrane region" description="Helical" evidence="9">
    <location>
        <begin position="735"/>
        <end position="754"/>
    </location>
</feature>
<proteinExistence type="predicted"/>
<feature type="transmembrane region" description="Helical" evidence="9">
    <location>
        <begin position="256"/>
        <end position="273"/>
    </location>
</feature>
<feature type="transmembrane region" description="Helical" evidence="9">
    <location>
        <begin position="367"/>
        <end position="390"/>
    </location>
</feature>
<dbReference type="EMBL" id="NQWI01000003">
    <property type="protein sequence ID" value="PDW04844.1"/>
    <property type="molecule type" value="Genomic_DNA"/>
</dbReference>
<keyword evidence="6 9" id="KW-1133">Transmembrane helix</keyword>
<dbReference type="GO" id="GO:0005886">
    <property type="term" value="C:plasma membrane"/>
    <property type="evidence" value="ECO:0007669"/>
    <property type="project" value="UniProtKB-SubCell"/>
</dbReference>
<dbReference type="GO" id="GO:0016763">
    <property type="term" value="F:pentosyltransferase activity"/>
    <property type="evidence" value="ECO:0007669"/>
    <property type="project" value="TreeGrafter"/>
</dbReference>
<dbReference type="InterPro" id="IPR038731">
    <property type="entry name" value="RgtA/B/C-like"/>
</dbReference>
<feature type="transmembrane region" description="Helical" evidence="9">
    <location>
        <begin position="792"/>
        <end position="811"/>
    </location>
</feature>
<dbReference type="InterPro" id="IPR050297">
    <property type="entry name" value="LipidA_mod_glycosyltrf_83"/>
</dbReference>
<feature type="transmembrane region" description="Helical" evidence="9">
    <location>
        <begin position="575"/>
        <end position="595"/>
    </location>
</feature>
<feature type="transmembrane region" description="Helical" evidence="9">
    <location>
        <begin position="601"/>
        <end position="621"/>
    </location>
</feature>
<dbReference type="PANTHER" id="PTHR33908">
    <property type="entry name" value="MANNOSYLTRANSFERASE YKCB-RELATED"/>
    <property type="match status" value="1"/>
</dbReference>
<keyword evidence="7 9" id="KW-0472">Membrane</keyword>
<keyword evidence="3" id="KW-0328">Glycosyltransferase</keyword>
<evidence type="ECO:0000256" key="6">
    <source>
        <dbReference type="ARBA" id="ARBA00022989"/>
    </source>
</evidence>
<evidence type="ECO:0000256" key="5">
    <source>
        <dbReference type="ARBA" id="ARBA00022692"/>
    </source>
</evidence>
<feature type="transmembrane region" description="Helical" evidence="9">
    <location>
        <begin position="279"/>
        <end position="297"/>
    </location>
</feature>
<keyword evidence="5 9" id="KW-0812">Transmembrane</keyword>
<feature type="transmembrane region" description="Helical" evidence="9">
    <location>
        <begin position="679"/>
        <end position="698"/>
    </location>
</feature>
<dbReference type="AlphaFoldDB" id="A0A2A6RP16"/>
<evidence type="ECO:0000259" key="10">
    <source>
        <dbReference type="Pfam" id="PF13231"/>
    </source>
</evidence>
<evidence type="ECO:0000256" key="8">
    <source>
        <dbReference type="SAM" id="MobiDB-lite"/>
    </source>
</evidence>
<comment type="caution">
    <text evidence="11">The sequence shown here is derived from an EMBL/GenBank/DDBJ whole genome shotgun (WGS) entry which is preliminary data.</text>
</comment>
<feature type="transmembrane region" description="Helical" evidence="9">
    <location>
        <begin position="550"/>
        <end position="568"/>
    </location>
</feature>
<accession>A0A2A6RP16</accession>
<evidence type="ECO:0000256" key="7">
    <source>
        <dbReference type="ARBA" id="ARBA00023136"/>
    </source>
</evidence>
<evidence type="ECO:0000256" key="2">
    <source>
        <dbReference type="ARBA" id="ARBA00022475"/>
    </source>
</evidence>
<feature type="transmembrane region" description="Helical" evidence="9">
    <location>
        <begin position="318"/>
        <end position="335"/>
    </location>
</feature>
<dbReference type="Proteomes" id="UP000220527">
    <property type="component" value="Unassembled WGS sequence"/>
</dbReference>
<feature type="transmembrane region" description="Helical" evidence="9">
    <location>
        <begin position="397"/>
        <end position="416"/>
    </location>
</feature>
<evidence type="ECO:0000313" key="11">
    <source>
        <dbReference type="EMBL" id="PDW04844.1"/>
    </source>
</evidence>
<feature type="transmembrane region" description="Helical" evidence="9">
    <location>
        <begin position="170"/>
        <end position="188"/>
    </location>
</feature>
<dbReference type="OrthoDB" id="138503at2"/>
<feature type="compositionally biased region" description="Basic and acidic residues" evidence="8">
    <location>
        <begin position="470"/>
        <end position="499"/>
    </location>
</feature>
<feature type="transmembrane region" description="Helical" evidence="9">
    <location>
        <begin position="225"/>
        <end position="244"/>
    </location>
</feature>
<sequence length="947" mass="101799">MQALISHALALIMLTLLTLVGGALLAQPSLELQAEHPRIGQFLARFYALETHEQATYRWSAGEAAIFLHGFEGQPALVRLRLAGPRAPGDPSALVELSTAGVPLAHLQTSEHWRDFWLMVPTQPSGETALVLRSAPFRAPGDPRELGVALSNFSASAVPMGNALPQPIRTIYLAAMPLLLWLLLIRLGANPRLALGGGSILAGLVGLAVALPSSAGYWLPTLGWPWFPLLPLMLLLAWPALKVAHQRVWAWLKAHPWTTWLGVGLALAALLLLRFGLPAPLGVSLLILGVWAGLPHIPRQQLNALASQPSQALRTPHFALGLMLIFSIALGLRLVNLDAQPAGLWRDEARHGLQALQIWHDPTYRPIYVVGGADLPALLFYLMAPIVGFFGPELWSARLISALAGALTPLALAWAATPLLGRRNALIAAALLAWASWSLSMSRWAFPATLDHLFTLTAIGLLWRGMGGRTEEQRSRRAEEQKSSRTEEQKNKGTKEQKNRGTAMSDSSSVLLFFRSSVLPFFRSSVLPFFRSSVLPFFRSSVLLFFRSSVPLFLCSAAAGCLGALALYTYHTGRVAPLVLAAVVLLRLGVARAAWQRALPGLAVALLVGLITVSPLAFYLLNDLAGYNRRVGSVSLLDSQSIEQRTPAALLLANLRDYALAYHVAGDSNGRHHLPNAPLLDPLVGLGLAFGLGLSLAGGWRQPALALPLALGGIYMLPGIFSGDAPHAMRSLGTLAPACMLAAVGFTQLSTNLIPMSLEHAAVSRTLTPIGTQCSAIGNRQSTIVNGIRAKGLLMLFILGASLSFNVWLYFGIMRYEPRVYHEFDLVTTSMGHAARAPWRSNDAMLRQVRVYLPQSARLSEPVRYLGWGLPAPGIYGDGPIANDGPALIILPASANLDEQARAITALGPDARALGPTAYYPGSNTPITLAFGRGAAAERLVESLARK</sequence>
<reference evidence="12" key="1">
    <citation type="submission" date="2017-08" db="EMBL/GenBank/DDBJ databases">
        <authorList>
            <person name="Grouzdev D.S."/>
            <person name="Gaisin V.A."/>
            <person name="Rysina M.S."/>
            <person name="Gorlenko V.M."/>
        </authorList>
    </citation>
    <scope>NUCLEOTIDE SEQUENCE [LARGE SCALE GENOMIC DNA]</scope>
    <source>
        <strain evidence="12">Kir15-3F</strain>
    </source>
</reference>
<organism evidence="11 12">
    <name type="scientific">Candidatus Viridilinea mediisalina</name>
    <dbReference type="NCBI Taxonomy" id="2024553"/>
    <lineage>
        <taxon>Bacteria</taxon>
        <taxon>Bacillati</taxon>
        <taxon>Chloroflexota</taxon>
        <taxon>Chloroflexia</taxon>
        <taxon>Chloroflexales</taxon>
        <taxon>Chloroflexineae</taxon>
        <taxon>Oscillochloridaceae</taxon>
        <taxon>Candidatus Viridilinea</taxon>
    </lineage>
</organism>
<feature type="region of interest" description="Disordered" evidence="8">
    <location>
        <begin position="470"/>
        <end position="503"/>
    </location>
</feature>
<evidence type="ECO:0000256" key="3">
    <source>
        <dbReference type="ARBA" id="ARBA00022676"/>
    </source>
</evidence>
<evidence type="ECO:0000256" key="1">
    <source>
        <dbReference type="ARBA" id="ARBA00004651"/>
    </source>
</evidence>
<evidence type="ECO:0000313" key="12">
    <source>
        <dbReference type="Proteomes" id="UP000220527"/>
    </source>
</evidence>
<gene>
    <name evidence="11" type="ORF">CJ255_01145</name>
</gene>
<evidence type="ECO:0000256" key="4">
    <source>
        <dbReference type="ARBA" id="ARBA00022679"/>
    </source>
</evidence>
<dbReference type="GO" id="GO:0010041">
    <property type="term" value="P:response to iron(III) ion"/>
    <property type="evidence" value="ECO:0007669"/>
    <property type="project" value="TreeGrafter"/>
</dbReference>
<feature type="domain" description="Glycosyltransferase RgtA/B/C/D-like" evidence="10">
    <location>
        <begin position="376"/>
        <end position="463"/>
    </location>
</feature>
<feature type="transmembrane region" description="Helical" evidence="9">
    <location>
        <begin position="200"/>
        <end position="219"/>
    </location>
</feature>
<dbReference type="GO" id="GO:0009103">
    <property type="term" value="P:lipopolysaccharide biosynthetic process"/>
    <property type="evidence" value="ECO:0007669"/>
    <property type="project" value="UniProtKB-ARBA"/>
</dbReference>
<evidence type="ECO:0000256" key="9">
    <source>
        <dbReference type="SAM" id="Phobius"/>
    </source>
</evidence>
<dbReference type="RefSeq" id="WP_097642256.1">
    <property type="nucleotide sequence ID" value="NZ_NQWI01000003.1"/>
</dbReference>
<dbReference type="PANTHER" id="PTHR33908:SF3">
    <property type="entry name" value="UNDECAPRENYL PHOSPHATE-ALPHA-4-AMINO-4-DEOXY-L-ARABINOSE ARABINOSYL TRANSFERASE"/>
    <property type="match status" value="1"/>
</dbReference>
<keyword evidence="4" id="KW-0808">Transferase</keyword>
<protein>
    <recommendedName>
        <fullName evidence="10">Glycosyltransferase RgtA/B/C/D-like domain-containing protein</fullName>
    </recommendedName>
</protein>
<dbReference type="Pfam" id="PF13231">
    <property type="entry name" value="PMT_2"/>
    <property type="match status" value="1"/>
</dbReference>
<comment type="subcellular location">
    <subcellularLocation>
        <location evidence="1">Cell membrane</location>
        <topology evidence="1">Multi-pass membrane protein</topology>
    </subcellularLocation>
</comment>
<keyword evidence="12" id="KW-1185">Reference proteome</keyword>
<name>A0A2A6RP16_9CHLR</name>
<feature type="transmembrane region" description="Helical" evidence="9">
    <location>
        <begin position="704"/>
        <end position="723"/>
    </location>
</feature>
<keyword evidence="2" id="KW-1003">Cell membrane</keyword>